<dbReference type="Gene3D" id="3.40.1000.10">
    <property type="entry name" value="Mog1/PsbP, alpha/beta/alpha sandwich"/>
    <property type="match status" value="1"/>
</dbReference>
<dbReference type="InterPro" id="IPR016123">
    <property type="entry name" value="Mog1/PsbP_a/b/a-sand"/>
</dbReference>
<accession>A0A2M6W3N8</accession>
<dbReference type="GO" id="GO:0019898">
    <property type="term" value="C:extrinsic component of membrane"/>
    <property type="evidence" value="ECO:0007669"/>
    <property type="project" value="InterPro"/>
</dbReference>
<dbReference type="EMBL" id="PFBX01000029">
    <property type="protein sequence ID" value="PIT87402.1"/>
    <property type="molecule type" value="Genomic_DNA"/>
</dbReference>
<dbReference type="InterPro" id="IPR002683">
    <property type="entry name" value="PsbP_C"/>
</dbReference>
<feature type="domain" description="PsbP C-terminal" evidence="1">
    <location>
        <begin position="105"/>
        <end position="250"/>
    </location>
</feature>
<dbReference type="GO" id="GO:0005509">
    <property type="term" value="F:calcium ion binding"/>
    <property type="evidence" value="ECO:0007669"/>
    <property type="project" value="InterPro"/>
</dbReference>
<name>A0A2M6W3N8_9BACT</name>
<proteinExistence type="predicted"/>
<dbReference type="SUPFAM" id="SSF55724">
    <property type="entry name" value="Mog1p/PsbP-like"/>
    <property type="match status" value="1"/>
</dbReference>
<organism evidence="2 3">
    <name type="scientific">Candidatus Magasanikbacteria bacterium CG10_big_fil_rev_8_21_14_0_10_40_10</name>
    <dbReference type="NCBI Taxonomy" id="1974648"/>
    <lineage>
        <taxon>Bacteria</taxon>
        <taxon>Candidatus Magasanikiibacteriota</taxon>
    </lineage>
</organism>
<protein>
    <recommendedName>
        <fullName evidence="1">PsbP C-terminal domain-containing protein</fullName>
    </recommendedName>
</protein>
<dbReference type="GO" id="GO:0009654">
    <property type="term" value="C:photosystem II oxygen evolving complex"/>
    <property type="evidence" value="ECO:0007669"/>
    <property type="project" value="InterPro"/>
</dbReference>
<evidence type="ECO:0000313" key="2">
    <source>
        <dbReference type="EMBL" id="PIT87402.1"/>
    </source>
</evidence>
<evidence type="ECO:0000259" key="1">
    <source>
        <dbReference type="Pfam" id="PF01789"/>
    </source>
</evidence>
<dbReference type="Pfam" id="PF01789">
    <property type="entry name" value="PsbP"/>
    <property type="match status" value="1"/>
</dbReference>
<sequence length="252" mass="27787">MVHSNRTIILTLILILSVLPGCAKKTASLAPSASNNQTVAPTSINMNDLNLTDEQKAKLNQGQAVTVDMKNSSSSIKIEPLGGHQDSSSTSVQSYVASSLNPVYAGYANKKAKFELQYPTDWQKEEIDNTVMFLSRPESKADKYSDSVTVAVQESSDKLMSLVKYTQASVEQIKQVIDNYKIISQKDGALGSLPAYYIEFTGKNGDMQMAWFQAWTVKDGQIYILSFAAEANSYQKYLPIAKTIFASFKFSQ</sequence>
<dbReference type="GO" id="GO:0015979">
    <property type="term" value="P:photosynthesis"/>
    <property type="evidence" value="ECO:0007669"/>
    <property type="project" value="InterPro"/>
</dbReference>
<dbReference type="AlphaFoldDB" id="A0A2M6W3N8"/>
<comment type="caution">
    <text evidence="2">The sequence shown here is derived from an EMBL/GenBank/DDBJ whole genome shotgun (WGS) entry which is preliminary data.</text>
</comment>
<evidence type="ECO:0000313" key="3">
    <source>
        <dbReference type="Proteomes" id="UP000231183"/>
    </source>
</evidence>
<gene>
    <name evidence="2" type="ORF">COU31_03095</name>
</gene>
<dbReference type="Proteomes" id="UP000231183">
    <property type="component" value="Unassembled WGS sequence"/>
</dbReference>
<reference evidence="3" key="1">
    <citation type="submission" date="2017-09" db="EMBL/GenBank/DDBJ databases">
        <title>Depth-based differentiation of microbial function through sediment-hosted aquifers and enrichment of novel symbionts in the deep terrestrial subsurface.</title>
        <authorList>
            <person name="Probst A.J."/>
            <person name="Ladd B."/>
            <person name="Jarett J.K."/>
            <person name="Geller-Mcgrath D.E."/>
            <person name="Sieber C.M.K."/>
            <person name="Emerson J.B."/>
            <person name="Anantharaman K."/>
            <person name="Thomas B.C."/>
            <person name="Malmstrom R."/>
            <person name="Stieglmeier M."/>
            <person name="Klingl A."/>
            <person name="Woyke T."/>
            <person name="Ryan C.M."/>
            <person name="Banfield J.F."/>
        </authorList>
    </citation>
    <scope>NUCLEOTIDE SEQUENCE [LARGE SCALE GENOMIC DNA]</scope>
</reference>